<proteinExistence type="predicted"/>
<dbReference type="EMBL" id="LN856952">
    <property type="protein sequence ID" value="CDP95724.1"/>
    <property type="molecule type" value="Genomic_DNA"/>
</dbReference>
<dbReference type="AlphaFoldDB" id="A0A1I9G289"/>
<sequence length="97" mass="10616">MVSTRMHSKLTKIKSLSDEPLMSTASVTTAIDDTTINFQRFPSSIIVEGHSEITLKSHQYAAQTTTTSTTTTTTSTSTSTTTTRTIINPVDKLIYKN</sequence>
<reference evidence="1" key="1">
    <citation type="journal article" date="2007" name="Science">
        <title>Draft genome of the filarial nematode parasite Brugia malayi.</title>
        <authorList>
            <person name="Ghedin E."/>
            <person name="Wang S."/>
            <person name="Spiro D."/>
            <person name="Caler E."/>
            <person name="Zhao Q."/>
            <person name="Crabtree J."/>
            <person name="Allen J.E."/>
            <person name="Delcher A.L."/>
            <person name="Guiliano D.B."/>
            <person name="Miranda-Saavedra D."/>
            <person name="Angiuoli S.V."/>
            <person name="Creasy T."/>
            <person name="Amedeo P."/>
            <person name="Haas B."/>
            <person name="El-Sayed N.M."/>
            <person name="Wortman J.R."/>
            <person name="Feldblyum T."/>
            <person name="Tallon L."/>
            <person name="Schatz M."/>
            <person name="Shumway M."/>
            <person name="Koo H."/>
            <person name="Salzberg S.L."/>
            <person name="Schobel S."/>
            <person name="Pertea M."/>
            <person name="Pop M."/>
            <person name="White O."/>
            <person name="Barton G.J."/>
            <person name="Carlow C.K."/>
            <person name="Crawford M.J."/>
            <person name="Daub J."/>
            <person name="Dimmic M.W."/>
            <person name="Estes C.F."/>
            <person name="Foster J.M."/>
            <person name="Ganatra M."/>
            <person name="Gregory W.F."/>
            <person name="Johnson N.M."/>
            <person name="Jin J."/>
            <person name="Komuniecki R."/>
            <person name="Korf I."/>
            <person name="Kumar S."/>
            <person name="Laney S."/>
            <person name="Li B.W."/>
            <person name="Li W."/>
            <person name="Lindblom T.H."/>
            <person name="Lustigman S."/>
            <person name="Ma D."/>
            <person name="Maina C.V."/>
            <person name="Martin D.M."/>
            <person name="McCarter J.P."/>
            <person name="McReynolds L."/>
            <person name="Mitreva M."/>
            <person name="Nutman T.B."/>
            <person name="Parkinson J."/>
            <person name="Peregrin-Alvarez J.M."/>
            <person name="Poole C."/>
            <person name="Ren Q."/>
            <person name="Saunders L."/>
            <person name="Sluder A.E."/>
            <person name="Smith K."/>
            <person name="Stanke M."/>
            <person name="Unnasch T.R."/>
            <person name="Ware J."/>
            <person name="Wei A.D."/>
            <person name="Weil G."/>
            <person name="Williams D.J."/>
            <person name="Zhang Y."/>
            <person name="Williams S.A."/>
            <person name="Fraser-Liggett C."/>
            <person name="Slatko B."/>
            <person name="Blaxter M.L."/>
            <person name="Scott A.L."/>
        </authorList>
    </citation>
    <scope>NUCLEOTIDE SEQUENCE</scope>
    <source>
        <strain evidence="1">FR3</strain>
    </source>
</reference>
<dbReference type="OMA" id="RMHSKLT"/>
<accession>A0A1I9G289</accession>
<reference evidence="1" key="2">
    <citation type="submission" date="2012-12" db="EMBL/GenBank/DDBJ databases">
        <authorList>
            <consortium name="WormBase Consortium"/>
            <person name="Ghedin E."/>
            <person name="Paulini M."/>
        </authorList>
    </citation>
    <scope>NUCLEOTIDE SEQUENCE</scope>
    <source>
        <strain evidence="1">FR3</strain>
    </source>
</reference>
<name>A0A1I9G289_BRUMA</name>
<evidence type="ECO:0000313" key="1">
    <source>
        <dbReference type="EMBL" id="CDP95724.1"/>
    </source>
</evidence>
<organism evidence="1">
    <name type="scientific">Brugia malayi</name>
    <name type="common">Filarial nematode worm</name>
    <dbReference type="NCBI Taxonomy" id="6279"/>
    <lineage>
        <taxon>Eukaryota</taxon>
        <taxon>Metazoa</taxon>
        <taxon>Ecdysozoa</taxon>
        <taxon>Nematoda</taxon>
        <taxon>Chromadorea</taxon>
        <taxon>Rhabditida</taxon>
        <taxon>Spirurina</taxon>
        <taxon>Spiruromorpha</taxon>
        <taxon>Filarioidea</taxon>
        <taxon>Onchocercidae</taxon>
        <taxon>Brugia</taxon>
    </lineage>
</organism>
<protein>
    <submittedName>
        <fullName evidence="1">Bm9864</fullName>
    </submittedName>
</protein>
<gene>
    <name evidence="1" type="primary">Bm9864</name>
    <name evidence="1" type="ORF">BM_Bm9864</name>
</gene>